<keyword evidence="2" id="KW-1185">Reference proteome</keyword>
<dbReference type="Proteomes" id="UP001139648">
    <property type="component" value="Unassembled WGS sequence"/>
</dbReference>
<evidence type="ECO:0000313" key="2">
    <source>
        <dbReference type="Proteomes" id="UP001139648"/>
    </source>
</evidence>
<dbReference type="EMBL" id="JAMZEB010000002">
    <property type="protein sequence ID" value="MCP2356859.1"/>
    <property type="molecule type" value="Genomic_DNA"/>
</dbReference>
<evidence type="ECO:0000313" key="1">
    <source>
        <dbReference type="EMBL" id="MCP2356859.1"/>
    </source>
</evidence>
<proteinExistence type="predicted"/>
<sequence length="81" mass="8766">MSVDQVAQSAGAAAQSVADRLRRVRGAFVQHVGAIRVGDPEINDIAACSRTPPGAAMVIFRGGEQRGLRGACRRTWCRRFR</sequence>
<gene>
    <name evidence="1" type="ORF">HD597_003879</name>
</gene>
<dbReference type="AlphaFoldDB" id="A0A9X2K200"/>
<dbReference type="RefSeq" id="WP_253744027.1">
    <property type="nucleotide sequence ID" value="NZ_BAABKA010000063.1"/>
</dbReference>
<organism evidence="1 2">
    <name type="scientific">Nonomuraea thailandensis</name>
    <dbReference type="NCBI Taxonomy" id="1188745"/>
    <lineage>
        <taxon>Bacteria</taxon>
        <taxon>Bacillati</taxon>
        <taxon>Actinomycetota</taxon>
        <taxon>Actinomycetes</taxon>
        <taxon>Streptosporangiales</taxon>
        <taxon>Streptosporangiaceae</taxon>
        <taxon>Nonomuraea</taxon>
    </lineage>
</organism>
<comment type="caution">
    <text evidence="1">The sequence shown here is derived from an EMBL/GenBank/DDBJ whole genome shotgun (WGS) entry which is preliminary data.</text>
</comment>
<reference evidence="1" key="1">
    <citation type="submission" date="2022-06" db="EMBL/GenBank/DDBJ databases">
        <title>Sequencing the genomes of 1000 actinobacteria strains.</title>
        <authorList>
            <person name="Klenk H.-P."/>
        </authorList>
    </citation>
    <scope>NUCLEOTIDE SEQUENCE</scope>
    <source>
        <strain evidence="1">DSM 46694</strain>
    </source>
</reference>
<name>A0A9X2K200_9ACTN</name>
<protein>
    <submittedName>
        <fullName evidence="1">Uncharacterized protein</fullName>
    </submittedName>
</protein>
<accession>A0A9X2K200</accession>